<organism evidence="1 2">
    <name type="scientific">Rhizophagus irregularis (strain DAOM 197198w)</name>
    <name type="common">Glomus intraradices</name>
    <dbReference type="NCBI Taxonomy" id="1432141"/>
    <lineage>
        <taxon>Eukaryota</taxon>
        <taxon>Fungi</taxon>
        <taxon>Fungi incertae sedis</taxon>
        <taxon>Mucoromycota</taxon>
        <taxon>Glomeromycotina</taxon>
        <taxon>Glomeromycetes</taxon>
        <taxon>Glomerales</taxon>
        <taxon>Glomeraceae</taxon>
        <taxon>Rhizophagus</taxon>
    </lineage>
</organism>
<name>A0A015J4Z8_RHIIW</name>
<dbReference type="Proteomes" id="UP000022910">
    <property type="component" value="Unassembled WGS sequence"/>
</dbReference>
<comment type="caution">
    <text evidence="1">The sequence shown here is derived from an EMBL/GenBank/DDBJ whole genome shotgun (WGS) entry which is preliminary data.</text>
</comment>
<dbReference type="OrthoDB" id="2430696at2759"/>
<keyword evidence="2" id="KW-1185">Reference proteome</keyword>
<dbReference type="HOGENOM" id="CLU_2559521_0_0_1"/>
<proteinExistence type="predicted"/>
<dbReference type="EMBL" id="JEMT01023015">
    <property type="protein sequence ID" value="EXX64582.1"/>
    <property type="molecule type" value="Genomic_DNA"/>
</dbReference>
<evidence type="ECO:0000313" key="2">
    <source>
        <dbReference type="Proteomes" id="UP000022910"/>
    </source>
</evidence>
<sequence length="82" mass="9687">MENILDPNFSYSPDIGSDLLNSYQYESPDLPIFEFYGSSYDSSDLFLEDHDTLNETQIGNVRRMDVSENEDINRYDFRKMKE</sequence>
<gene>
    <name evidence="1" type="ORF">RirG_141340</name>
</gene>
<dbReference type="AlphaFoldDB" id="A0A015J4Z8"/>
<reference evidence="1 2" key="1">
    <citation type="submission" date="2014-02" db="EMBL/GenBank/DDBJ databases">
        <title>Single nucleus genome sequencing reveals high similarity among nuclei of an endomycorrhizal fungus.</title>
        <authorList>
            <person name="Lin K."/>
            <person name="Geurts R."/>
            <person name="Zhang Z."/>
            <person name="Limpens E."/>
            <person name="Saunders D.G."/>
            <person name="Mu D."/>
            <person name="Pang E."/>
            <person name="Cao H."/>
            <person name="Cha H."/>
            <person name="Lin T."/>
            <person name="Zhou Q."/>
            <person name="Shang Y."/>
            <person name="Li Y."/>
            <person name="Ivanov S."/>
            <person name="Sharma T."/>
            <person name="Velzen R.V."/>
            <person name="Ruijter N.D."/>
            <person name="Aanen D.K."/>
            <person name="Win J."/>
            <person name="Kamoun S."/>
            <person name="Bisseling T."/>
            <person name="Huang S."/>
        </authorList>
    </citation>
    <scope>NUCLEOTIDE SEQUENCE [LARGE SCALE GENOMIC DNA]</scope>
    <source>
        <strain evidence="2">DAOM197198w</strain>
    </source>
</reference>
<accession>A0A015J4Z8</accession>
<protein>
    <submittedName>
        <fullName evidence="1">Uncharacterized protein</fullName>
    </submittedName>
</protein>
<evidence type="ECO:0000313" key="1">
    <source>
        <dbReference type="EMBL" id="EXX64582.1"/>
    </source>
</evidence>